<feature type="domain" description="S1 motif" evidence="11">
    <location>
        <begin position="740"/>
        <end position="809"/>
    </location>
</feature>
<feature type="domain" description="S1 motif" evidence="11">
    <location>
        <begin position="1332"/>
        <end position="1401"/>
    </location>
</feature>
<feature type="compositionally biased region" description="Acidic residues" evidence="10">
    <location>
        <begin position="1568"/>
        <end position="1579"/>
    </location>
</feature>
<accession>A0A6P5FHY3</accession>
<dbReference type="Pfam" id="PF24682">
    <property type="entry name" value="OB_RRP5"/>
    <property type="match status" value="1"/>
</dbReference>
<feature type="domain" description="S1 motif" evidence="11">
    <location>
        <begin position="853"/>
        <end position="917"/>
    </location>
</feature>
<dbReference type="Pfam" id="PF23231">
    <property type="entry name" value="HAT_Syf1_CNRKL1_C"/>
    <property type="match status" value="1"/>
</dbReference>
<feature type="domain" description="S1 motif" evidence="11">
    <location>
        <begin position="650"/>
        <end position="720"/>
    </location>
</feature>
<feature type="domain" description="S1 motif" evidence="11">
    <location>
        <begin position="387"/>
        <end position="461"/>
    </location>
</feature>
<feature type="region of interest" description="Disordered" evidence="10">
    <location>
        <begin position="1522"/>
        <end position="1546"/>
    </location>
</feature>
<dbReference type="CDD" id="cd05703">
    <property type="entry name" value="S1_Rrp5_repeat_hs12_sc9"/>
    <property type="match status" value="1"/>
</dbReference>
<dbReference type="GO" id="GO:0003723">
    <property type="term" value="F:RNA binding"/>
    <property type="evidence" value="ECO:0007669"/>
    <property type="project" value="TreeGrafter"/>
</dbReference>
<feature type="compositionally biased region" description="Polar residues" evidence="10">
    <location>
        <begin position="1522"/>
        <end position="1540"/>
    </location>
</feature>
<dbReference type="FunFam" id="2.40.50.140:FF:000179">
    <property type="entry name" value="rRNA biogenesis protein RRP5"/>
    <property type="match status" value="1"/>
</dbReference>
<evidence type="ECO:0000313" key="13">
    <source>
        <dbReference type="RefSeq" id="XP_020093093.1"/>
    </source>
</evidence>
<dbReference type="Pfam" id="PF23459">
    <property type="entry name" value="S1_RRP5"/>
    <property type="match status" value="2"/>
</dbReference>
<dbReference type="InterPro" id="IPR055430">
    <property type="entry name" value="HAT_Syf1_CNRKL1_C"/>
</dbReference>
<dbReference type="InterPro" id="IPR057300">
    <property type="entry name" value="OB_Rrp5"/>
</dbReference>
<dbReference type="PANTHER" id="PTHR23270">
    <property type="entry name" value="PROGRAMMED CELL DEATH PROTEIN 11 PRE-RRNA PROCESSING PROTEIN RRP5"/>
    <property type="match status" value="1"/>
</dbReference>
<sequence>GGGGGEGPLPPHKPFKKPRKDAAELPPSLLTADDDPDFPRGGGSVLSRKEAAEARAEAESEFEREERSKGKKKKKKGARRSLGEADEDFGSLFGEGVTGKLPRFANRITLKNIVPNMKLLGVIVEVNPKDLVISLPGGLRGFVRAEEVSDIPTDAENKGSESNVLSTIVSVGQLVPCVVLQVDDDKKDGKGNKRIWLSLRLSLLHKGLLLDSVQDGMVLTAQVKSVEDHGYILYFGVSSFSGFMPRNEEDDIHRSGQLLLCVVKSIDKARMIIYLNPDRELASKSFIKDLRGLSIDLLVPGMMVNARVHSTLENGIMLSFLTYFTGTVDIFNLENVFAGSTWRDEYTTNKKVIARILFVDPSSRAIGLSLNRFLVHNKIPPTHVKTGEIYDSSRVLRIDKGVGLLLEIPSSPEPSPAYVNIRDISDEEVVKLEKKFKEGSTVRVRILGVRHLEGLAVGTLKASAFEGSVFTHSDVKPGMLVKAKVIAVESFGAFVQFSSGVKALCPLPHMSELDIVKPPKKFKVGAEFLFRVLGCKSKRITVTYKKTLVKSKLDVLASYADAAVGLVAHGWITKIEKHGCFVRFYNGVQGYAHRSELGLDPGSEGESVYHVGQVVKCRIIQSAPSERKRVRVSLVISPKRISENKVPKLGSLVSGVVKRLTPTAVIVNVNGCLTGTIVDYHLTDQQGQANLIKPLLKPGYEFDQLLVLDMEGNNIVLSAKYSLVNTAKDIPLDVSEIQSQSVVHGYVCNIIDSGCFVRFLGRLTGFSPKHKVADEQIDDISKAFYVGQSVRSHILSVDAGSGRIKLSLQQSLCFSSDVSFIQGYFLMEKKIAALQSSNGKGPDLNWSKNFSIGSLVEGEVEEIKEFGVVFSFKGHSDVVGFVANHQLGGADVEVGLVVKAFVLDIAMSDGLVDLSLKPELVGSANLDLLKKKRHRTTALDLKLHQEVNAVVELVKENYLILSVPEYTYAIGYASITDYNVQKLPHKHFTNGQSVVATVGALSSPYTSGRVLLLLKTLADVSGSASSKRAKKNSGLKAGSVVEAEIIDIKPLELILKFGTGNRGRVHITDVLDDDHSMDSPLNKFKIGQLVNARVVAKVKSGKSGKGYQCELSLRPSVLTGIMEEIDRSISEFQFSVGEVVKGYVVKVDSEWVWLTVARNVMAHLFFLDTSCEPKELQKFQQRFSVGQAIQGRILTVNKEKKLLRLSVINQEALKKSSLETKDSNIGGSEHINRGDIVGGRIKKILPGIGGILVQIGPHLYGRAHYSELQVEWVPQPLNGYEEGQFVKCRILDINRSSEGTVHVDLSLRSSSQGINLEMCNKRIEKIDDLHPNMDVQGYVKNVTSKGCFIMLSRSIDGRILLSNLSNGYIENPEKEFPIGKLVHGRVLTVDPSSKKVEVTLKTAAENGVGKSSIVSFSDFHVGDVIHGRIRRTESYGLFITIDDSNMVGLCHISELSDEPIDDIETRYKAGDKVVAKILKIDAERHRISLGMKNSYFGDGRDPQMVSNDGSDEDNVDETATVDNTLFPFQQNNNLSSTSRTSGDKNGDSALLAEAEMRTSVLPLQVSLDESEGSDLDNEANIEPVTMKSTDITDKKNDKRMKKKAKEQRELEISASEDRALQKDIPRTADEFEKLVRSSPNSSFVWINYMAFMLDMADIEKARSIAERALRTINIREEEEKLNIWVAYFNLENEYGSPPEEAVKKTFQRALQFCDPKKLYLALLGMYERTEQHKLAEELLERMVKKFKTSCKVWLRFVQNFLKQGKDGVQSIVNRALLSLHRHKHIKFISQAAILEFKCGVPDRGRSMFEGILREYPKRTDLWSIYLDQEIRVGDTEVIRALFERATCLSLPPKKMKFLFKKYLEYEKTRGDEERIEHVKRKALEYVENSLA</sequence>
<feature type="domain" description="S1 motif" evidence="11">
    <location>
        <begin position="116"/>
        <end position="200"/>
    </location>
</feature>
<evidence type="ECO:0000256" key="10">
    <source>
        <dbReference type="SAM" id="MobiDB-lite"/>
    </source>
</evidence>
<feature type="domain" description="S1 motif" evidence="11">
    <location>
        <begin position="1137"/>
        <end position="1208"/>
    </location>
</feature>
<dbReference type="OrthoDB" id="412781at2759"/>
<feature type="region of interest" description="Disordered" evidence="10">
    <location>
        <begin position="1568"/>
        <end position="1596"/>
    </location>
</feature>
<dbReference type="InterPro" id="IPR011990">
    <property type="entry name" value="TPR-like_helical_dom_sf"/>
</dbReference>
<feature type="domain" description="S1 motif" evidence="11">
    <location>
        <begin position="565"/>
        <end position="635"/>
    </location>
</feature>
<evidence type="ECO:0000313" key="12">
    <source>
        <dbReference type="Proteomes" id="UP000515123"/>
    </source>
</evidence>
<dbReference type="Proteomes" id="UP000515123">
    <property type="component" value="Linkage group 7"/>
</dbReference>
<dbReference type="InterPro" id="IPR003029">
    <property type="entry name" value="S1_domain"/>
</dbReference>
<dbReference type="CDD" id="cd00164">
    <property type="entry name" value="S1_like"/>
    <property type="match status" value="1"/>
</dbReference>
<dbReference type="PROSITE" id="PS50126">
    <property type="entry name" value="S1"/>
    <property type="match status" value="14"/>
</dbReference>
<dbReference type="Pfam" id="PF00575">
    <property type="entry name" value="S1"/>
    <property type="match status" value="4"/>
</dbReference>
<dbReference type="CDD" id="cd05693">
    <property type="entry name" value="S1_Rrp5_repeat_hs1_sc1"/>
    <property type="match status" value="1"/>
</dbReference>
<dbReference type="GO" id="GO:0032040">
    <property type="term" value="C:small-subunit processome"/>
    <property type="evidence" value="ECO:0007669"/>
    <property type="project" value="TreeGrafter"/>
</dbReference>
<feature type="non-terminal residue" evidence="13">
    <location>
        <position position="1"/>
    </location>
</feature>
<protein>
    <recommendedName>
        <fullName evidence="8">rRNA biogenesis protein RRP5</fullName>
    </recommendedName>
    <alternativeName>
        <fullName evidence="9">Ribosomal RNA-processing protein 5</fullName>
    </alternativeName>
</protein>
<dbReference type="InterPro" id="IPR057301">
    <property type="entry name" value="Rrp5_OB_4th"/>
</dbReference>
<evidence type="ECO:0000256" key="3">
    <source>
        <dbReference type="ARBA" id="ARBA00022552"/>
    </source>
</evidence>
<dbReference type="SMART" id="SM00316">
    <property type="entry name" value="S1"/>
    <property type="match status" value="14"/>
</dbReference>
<comment type="subcellular location">
    <subcellularLocation>
        <location evidence="1">Nucleus</location>
        <location evidence="1">Nucleolus</location>
    </subcellularLocation>
</comment>
<evidence type="ECO:0000256" key="5">
    <source>
        <dbReference type="ARBA" id="ARBA00022737"/>
    </source>
</evidence>
<feature type="domain" description="S1 motif" evidence="11">
    <location>
        <begin position="1038"/>
        <end position="1114"/>
    </location>
</feature>
<dbReference type="InterPro" id="IPR045209">
    <property type="entry name" value="Rrp5"/>
</dbReference>
<reference evidence="12" key="1">
    <citation type="journal article" date="2015" name="Nat. Genet.">
        <title>The pineapple genome and the evolution of CAM photosynthesis.</title>
        <authorList>
            <person name="Ming R."/>
            <person name="VanBuren R."/>
            <person name="Wai C.M."/>
            <person name="Tang H."/>
            <person name="Schatz M.C."/>
            <person name="Bowers J.E."/>
            <person name="Lyons E."/>
            <person name="Wang M.L."/>
            <person name="Chen J."/>
            <person name="Biggers E."/>
            <person name="Zhang J."/>
            <person name="Huang L."/>
            <person name="Zhang L."/>
            <person name="Miao W."/>
            <person name="Zhang J."/>
            <person name="Ye Z."/>
            <person name="Miao C."/>
            <person name="Lin Z."/>
            <person name="Wang H."/>
            <person name="Zhou H."/>
            <person name="Yim W.C."/>
            <person name="Priest H.D."/>
            <person name="Zheng C."/>
            <person name="Woodhouse M."/>
            <person name="Edger P.P."/>
            <person name="Guyot R."/>
            <person name="Guo H.B."/>
            <person name="Guo H."/>
            <person name="Zheng G."/>
            <person name="Singh R."/>
            <person name="Sharma A."/>
            <person name="Min X."/>
            <person name="Zheng Y."/>
            <person name="Lee H."/>
            <person name="Gurtowski J."/>
            <person name="Sedlazeck F.J."/>
            <person name="Harkess A."/>
            <person name="McKain M.R."/>
            <person name="Liao Z."/>
            <person name="Fang J."/>
            <person name="Liu J."/>
            <person name="Zhang X."/>
            <person name="Zhang Q."/>
            <person name="Hu W."/>
            <person name="Qin Y."/>
            <person name="Wang K."/>
            <person name="Chen L.Y."/>
            <person name="Shirley N."/>
            <person name="Lin Y.R."/>
            <person name="Liu L.Y."/>
            <person name="Hernandez A.G."/>
            <person name="Wright C.L."/>
            <person name="Bulone V."/>
            <person name="Tuskan G.A."/>
            <person name="Heath K."/>
            <person name="Zee F."/>
            <person name="Moore P.H."/>
            <person name="Sunkar R."/>
            <person name="Leebens-Mack J.H."/>
            <person name="Mockler T."/>
            <person name="Bennetzen J.L."/>
            <person name="Freeling M."/>
            <person name="Sankoff D."/>
            <person name="Paterson A.H."/>
            <person name="Zhu X."/>
            <person name="Yang X."/>
            <person name="Smith J.A."/>
            <person name="Cushman J.C."/>
            <person name="Paull R.E."/>
            <person name="Yu Q."/>
        </authorList>
    </citation>
    <scope>NUCLEOTIDE SEQUENCE [LARGE SCALE GENOMIC DNA]</scope>
    <source>
        <strain evidence="12">cv. F153</strain>
    </source>
</reference>
<dbReference type="GeneID" id="109713428"/>
<evidence type="ECO:0000256" key="8">
    <source>
        <dbReference type="ARBA" id="ARBA00073619"/>
    </source>
</evidence>
<keyword evidence="3" id="KW-0698">rRNA processing</keyword>
<proteinExistence type="predicted"/>
<evidence type="ECO:0000256" key="7">
    <source>
        <dbReference type="ARBA" id="ARBA00023274"/>
    </source>
</evidence>
<gene>
    <name evidence="13" type="primary">LOC109713428</name>
</gene>
<dbReference type="CDD" id="cd04461">
    <property type="entry name" value="S1_Rrp5_repeat_hs8_sc7"/>
    <property type="match status" value="1"/>
</dbReference>
<feature type="compositionally biased region" description="Basic residues" evidence="10">
    <location>
        <begin position="69"/>
        <end position="79"/>
    </location>
</feature>
<dbReference type="FunFam" id="1.25.40.10:FF:000314">
    <property type="entry name" value="rRNA biogenesis protein RRP5"/>
    <property type="match status" value="1"/>
</dbReference>
<name>A0A6P5FHY3_ANACO</name>
<dbReference type="FunFam" id="2.40.50.140:FF:000103">
    <property type="entry name" value="protein RRP5 homolog"/>
    <property type="match status" value="1"/>
</dbReference>
<dbReference type="RefSeq" id="XP_020093093.1">
    <property type="nucleotide sequence ID" value="XM_020237504.1"/>
</dbReference>
<dbReference type="InterPro" id="IPR003107">
    <property type="entry name" value="HAT"/>
</dbReference>
<feature type="domain" description="S1 motif" evidence="11">
    <location>
        <begin position="1234"/>
        <end position="1308"/>
    </location>
</feature>
<keyword evidence="2" id="KW-0690">Ribosome biogenesis</keyword>
<dbReference type="FunFam" id="1.25.40.10:FF:000065">
    <property type="entry name" value="Programmed cell death 11"/>
    <property type="match status" value="1"/>
</dbReference>
<dbReference type="FunFam" id="2.40.50.140:FF:000159">
    <property type="entry name" value="rRNA biogenesis protein rrp5"/>
    <property type="match status" value="2"/>
</dbReference>
<evidence type="ECO:0000256" key="4">
    <source>
        <dbReference type="ARBA" id="ARBA00022553"/>
    </source>
</evidence>
<keyword evidence="4" id="KW-0597">Phosphoprotein</keyword>
<feature type="domain" description="S1 motif" evidence="11">
    <location>
        <begin position="1422"/>
        <end position="1492"/>
    </location>
</feature>
<evidence type="ECO:0000256" key="2">
    <source>
        <dbReference type="ARBA" id="ARBA00022517"/>
    </source>
</evidence>
<dbReference type="SMART" id="SM00386">
    <property type="entry name" value="HAT"/>
    <property type="match status" value="6"/>
</dbReference>
<evidence type="ECO:0000259" key="11">
    <source>
        <dbReference type="PROSITE" id="PS50126"/>
    </source>
</evidence>
<keyword evidence="6" id="KW-0539">Nucleus</keyword>
<dbReference type="FunFam" id="2.40.50.140:FF:000155">
    <property type="entry name" value="rRNA biogenesis protein RRP5"/>
    <property type="match status" value="1"/>
</dbReference>
<keyword evidence="12" id="KW-1185">Reference proteome</keyword>
<feature type="domain" description="S1 motif" evidence="11">
    <location>
        <begin position="301"/>
        <end position="371"/>
    </location>
</feature>
<dbReference type="Pfam" id="PF24685">
    <property type="entry name" value="OB_RRP5_4th"/>
    <property type="match status" value="1"/>
</dbReference>
<dbReference type="InterPro" id="IPR048059">
    <property type="entry name" value="Rrp5_S1_rpt_hs1_sc1"/>
</dbReference>
<dbReference type="SUPFAM" id="SSF48452">
    <property type="entry name" value="TPR-like"/>
    <property type="match status" value="1"/>
</dbReference>
<organism evidence="12 13">
    <name type="scientific">Ananas comosus</name>
    <name type="common">Pineapple</name>
    <name type="synonym">Ananas ananas</name>
    <dbReference type="NCBI Taxonomy" id="4615"/>
    <lineage>
        <taxon>Eukaryota</taxon>
        <taxon>Viridiplantae</taxon>
        <taxon>Streptophyta</taxon>
        <taxon>Embryophyta</taxon>
        <taxon>Tracheophyta</taxon>
        <taxon>Spermatophyta</taxon>
        <taxon>Magnoliopsida</taxon>
        <taxon>Liliopsida</taxon>
        <taxon>Poales</taxon>
        <taxon>Bromeliaceae</taxon>
        <taxon>Bromelioideae</taxon>
        <taxon>Ananas</taxon>
    </lineage>
</organism>
<keyword evidence="7" id="KW-0687">Ribonucleoprotein</keyword>
<dbReference type="InterPro" id="IPR057302">
    <property type="entry name" value="Rrp5_S1"/>
</dbReference>
<dbReference type="CDD" id="cd05708">
    <property type="entry name" value="S1_Rrp5_repeat_sc12"/>
    <property type="match status" value="1"/>
</dbReference>
<evidence type="ECO:0000256" key="1">
    <source>
        <dbReference type="ARBA" id="ARBA00004604"/>
    </source>
</evidence>
<dbReference type="Gene3D" id="2.40.50.140">
    <property type="entry name" value="Nucleic acid-binding proteins"/>
    <property type="match status" value="11"/>
</dbReference>
<feature type="domain" description="S1 motif" evidence="11">
    <location>
        <begin position="216"/>
        <end position="278"/>
    </location>
</feature>
<dbReference type="SUPFAM" id="SSF50249">
    <property type="entry name" value="Nucleic acid-binding proteins"/>
    <property type="match status" value="12"/>
</dbReference>
<evidence type="ECO:0000256" key="6">
    <source>
        <dbReference type="ARBA" id="ARBA00023242"/>
    </source>
</evidence>
<dbReference type="Gene3D" id="1.25.40.10">
    <property type="entry name" value="Tetratricopeptide repeat domain"/>
    <property type="match status" value="2"/>
</dbReference>
<keyword evidence="5" id="KW-0677">Repeat</keyword>
<dbReference type="PANTHER" id="PTHR23270:SF10">
    <property type="entry name" value="PROTEIN RRP5 HOMOLOG"/>
    <property type="match status" value="1"/>
</dbReference>
<dbReference type="InterPro" id="IPR012340">
    <property type="entry name" value="NA-bd_OB-fold"/>
</dbReference>
<feature type="domain" description="S1 motif" evidence="11">
    <location>
        <begin position="478"/>
        <end position="545"/>
    </location>
</feature>
<feature type="compositionally biased region" description="Basic and acidic residues" evidence="10">
    <location>
        <begin position="47"/>
        <end position="58"/>
    </location>
</feature>
<dbReference type="GO" id="GO:0006364">
    <property type="term" value="P:rRNA processing"/>
    <property type="evidence" value="ECO:0007669"/>
    <property type="project" value="UniProtKB-KW"/>
</dbReference>
<reference evidence="13" key="2">
    <citation type="submission" date="2025-08" db="UniProtKB">
        <authorList>
            <consortium name="RefSeq"/>
        </authorList>
    </citation>
    <scope>IDENTIFICATION</scope>
</reference>
<evidence type="ECO:0000256" key="9">
    <source>
        <dbReference type="ARBA" id="ARBA00076674"/>
    </source>
</evidence>
<feature type="region of interest" description="Disordered" evidence="10">
    <location>
        <begin position="1"/>
        <end position="83"/>
    </location>
</feature>